<comment type="caution">
    <text evidence="3">The sequence shown here is derived from an EMBL/GenBank/DDBJ whole genome shotgun (WGS) entry which is preliminary data.</text>
</comment>
<accession>B4CW30</accession>
<organism evidence="3 4">
    <name type="scientific">Chthoniobacter flavus Ellin428</name>
    <dbReference type="NCBI Taxonomy" id="497964"/>
    <lineage>
        <taxon>Bacteria</taxon>
        <taxon>Pseudomonadati</taxon>
        <taxon>Verrucomicrobiota</taxon>
        <taxon>Spartobacteria</taxon>
        <taxon>Chthoniobacterales</taxon>
        <taxon>Chthoniobacteraceae</taxon>
        <taxon>Chthoniobacter</taxon>
    </lineage>
</organism>
<keyword evidence="4" id="KW-1185">Reference proteome</keyword>
<gene>
    <name evidence="3" type="ORF">CfE428DRAFT_0867</name>
</gene>
<sequence>MNVLFAPDWRSGVPYQRLLAEALEAHGVRVSFLQHYKRLMPLTRLLRINPTELFHLHWPEAYYPRLRDRWDKIRRARFSVDLILATRNKPFVLTAHNLCEHNLQHLPFAQVNYATAYRRANLIFAHSAAAKVKLARTYGVDERKVRVVPHGDLSVVMPPPIPRDEARAKLGLPEGPLCLMFGAVEPYKGQEEVLAYWKEARPAAHLVIVGKPDSPEYGQTIRQFAADIPNVTLHFQWLSDAELADFLCAADCALFNYRTIFTSGAASLARSWGLPILMPSRLETVDLGEPDPRVFRFEAFDAQFPQKLAAALAIAPDYQAAAGWRDQISWPRVAELTVAGYREVLAK</sequence>
<dbReference type="GO" id="GO:0016757">
    <property type="term" value="F:glycosyltransferase activity"/>
    <property type="evidence" value="ECO:0007669"/>
    <property type="project" value="TreeGrafter"/>
</dbReference>
<keyword evidence="1 3" id="KW-0808">Transferase</keyword>
<dbReference type="STRING" id="497964.CfE428DRAFT_0867"/>
<evidence type="ECO:0000313" key="3">
    <source>
        <dbReference type="EMBL" id="EDY21622.1"/>
    </source>
</evidence>
<dbReference type="GO" id="GO:0009103">
    <property type="term" value="P:lipopolysaccharide biosynthetic process"/>
    <property type="evidence" value="ECO:0007669"/>
    <property type="project" value="TreeGrafter"/>
</dbReference>
<evidence type="ECO:0000259" key="2">
    <source>
        <dbReference type="Pfam" id="PF13439"/>
    </source>
</evidence>
<dbReference type="PANTHER" id="PTHR46401">
    <property type="entry name" value="GLYCOSYLTRANSFERASE WBBK-RELATED"/>
    <property type="match status" value="1"/>
</dbReference>
<name>B4CW30_9BACT</name>
<dbReference type="SUPFAM" id="SSF53756">
    <property type="entry name" value="UDP-Glycosyltransferase/glycogen phosphorylase"/>
    <property type="match status" value="1"/>
</dbReference>
<feature type="domain" description="Glycosyltransferase subfamily 4-like N-terminal" evidence="2">
    <location>
        <begin position="18"/>
        <end position="151"/>
    </location>
</feature>
<dbReference type="RefSeq" id="WP_006978194.1">
    <property type="nucleotide sequence ID" value="NZ_ABVL01000002.1"/>
</dbReference>
<dbReference type="eggNOG" id="COG0438">
    <property type="taxonomic scope" value="Bacteria"/>
</dbReference>
<dbReference type="PANTHER" id="PTHR46401:SF2">
    <property type="entry name" value="GLYCOSYLTRANSFERASE WBBK-RELATED"/>
    <property type="match status" value="1"/>
</dbReference>
<dbReference type="InParanoid" id="B4CW30"/>
<dbReference type="InterPro" id="IPR028098">
    <property type="entry name" value="Glyco_trans_4-like_N"/>
</dbReference>
<dbReference type="Gene3D" id="3.40.50.2000">
    <property type="entry name" value="Glycogen Phosphorylase B"/>
    <property type="match status" value="2"/>
</dbReference>
<dbReference type="Pfam" id="PF13439">
    <property type="entry name" value="Glyco_transf_4"/>
    <property type="match status" value="1"/>
</dbReference>
<protein>
    <submittedName>
        <fullName evidence="3">Glycosyl transferase group 1</fullName>
    </submittedName>
</protein>
<reference evidence="3 4" key="1">
    <citation type="journal article" date="2011" name="J. Bacteriol.">
        <title>Genome sequence of Chthoniobacter flavus Ellin428, an aerobic heterotrophic soil bacterium.</title>
        <authorList>
            <person name="Kant R."/>
            <person name="van Passel M.W."/>
            <person name="Palva A."/>
            <person name="Lucas S."/>
            <person name="Lapidus A."/>
            <person name="Glavina Del Rio T."/>
            <person name="Dalin E."/>
            <person name="Tice H."/>
            <person name="Bruce D."/>
            <person name="Goodwin L."/>
            <person name="Pitluck S."/>
            <person name="Larimer F.W."/>
            <person name="Land M.L."/>
            <person name="Hauser L."/>
            <person name="Sangwan P."/>
            <person name="de Vos W.M."/>
            <person name="Janssen P.H."/>
            <person name="Smidt H."/>
        </authorList>
    </citation>
    <scope>NUCLEOTIDE SEQUENCE [LARGE SCALE GENOMIC DNA]</scope>
    <source>
        <strain evidence="3 4">Ellin428</strain>
    </source>
</reference>
<evidence type="ECO:0000256" key="1">
    <source>
        <dbReference type="ARBA" id="ARBA00022679"/>
    </source>
</evidence>
<dbReference type="EMBL" id="ABVL01000002">
    <property type="protein sequence ID" value="EDY21622.1"/>
    <property type="molecule type" value="Genomic_DNA"/>
</dbReference>
<evidence type="ECO:0000313" key="4">
    <source>
        <dbReference type="Proteomes" id="UP000005824"/>
    </source>
</evidence>
<dbReference type="AlphaFoldDB" id="B4CW30"/>
<dbReference type="Proteomes" id="UP000005824">
    <property type="component" value="Unassembled WGS sequence"/>
</dbReference>
<proteinExistence type="predicted"/>